<keyword evidence="1" id="KW-0732">Signal</keyword>
<dbReference type="Pfam" id="PF18962">
    <property type="entry name" value="Por_Secre_tail"/>
    <property type="match status" value="1"/>
</dbReference>
<sequence length="698" mass="78421">MKLSYRLPALFILLICSFTSTSQSIDASRIDNKVICGYQGWFNCAGDGSPLNTWVHWATSQPGPSSLSFELFPDVSQYDSQDLYATNFPQLGNGADAKLFSSYPERVIQLHFNWMETYGIDGVAVQRFISHVPEPQIMATRDSIAARAARAAEDHGRIFYTMYDISGIRDELFRTITEDWQTRMETDLKITDSPAYAHQDGKPVVAIWGLGFTHTHGTAEESLALVNWFKERGYFVIGGIPTYWRSGDRDAKPGFQEVFRAMDMLSPWTVGRFGHPDEADHYRQETLAGDYTYCQENGLHYQPVLFPGFAWSKWNGGPRNEIPRAGGDLFWRQAYNIRSEGIPGAYIAMFDEYDEATAIMPAADSYFGIPEGEYFLTLAADGRYRSADFYLRLAGEITDLFGSDDPPSADFSTASYQAPYFFRTSFEAEVDAQPDWINTNEETTALTNTSGPAGTGNPRCELSDSEAFQGEKSMHIQGLDRSSSVSLSYFKVFDVDIPIGPDTYLSYLINPQNEGGRNVAVDLIMTDESNLRDSDAVDSNGNDLHPGAPRGTIQEWTLIESKIGDWLAGKTIDRIVIAYDYGPEERPYSAFIDNIKIQNLSEAEDMVSPVLEREDDGAFLIYPNPLQGRDRGLLIESKKPGAWPRTSLKITNYEGREIAQYKLTEARIRLDTSGWSKGIYFLTFTSGDKRTTRKLVFH</sequence>
<evidence type="ECO:0000313" key="4">
    <source>
        <dbReference type="Proteomes" id="UP000223913"/>
    </source>
</evidence>
<keyword evidence="4" id="KW-1185">Reference proteome</keyword>
<reference evidence="3 4" key="1">
    <citation type="submission" date="2017-10" db="EMBL/GenBank/DDBJ databases">
        <title>The draft genome sequence of Lewinella nigricans NBRC 102662.</title>
        <authorList>
            <person name="Wang K."/>
        </authorList>
    </citation>
    <scope>NUCLEOTIDE SEQUENCE [LARGE SCALE GENOMIC DNA]</scope>
    <source>
        <strain evidence="3 4">NBRC 102662</strain>
    </source>
</reference>
<proteinExistence type="predicted"/>
<feature type="signal peptide" evidence="1">
    <location>
        <begin position="1"/>
        <end position="22"/>
    </location>
</feature>
<accession>A0A2D0NCS5</accession>
<gene>
    <name evidence="3" type="ORF">CRP01_12070</name>
</gene>
<dbReference type="NCBIfam" id="TIGR04183">
    <property type="entry name" value="Por_Secre_tail"/>
    <property type="match status" value="1"/>
</dbReference>
<organism evidence="3 4">
    <name type="scientific">Flavilitoribacter nigricans (strain ATCC 23147 / DSM 23189 / NBRC 102662 / NCIMB 1420 / SS-2)</name>
    <name type="common">Lewinella nigricans</name>
    <dbReference type="NCBI Taxonomy" id="1122177"/>
    <lineage>
        <taxon>Bacteria</taxon>
        <taxon>Pseudomonadati</taxon>
        <taxon>Bacteroidota</taxon>
        <taxon>Saprospiria</taxon>
        <taxon>Saprospirales</taxon>
        <taxon>Lewinellaceae</taxon>
        <taxon>Flavilitoribacter</taxon>
    </lineage>
</organism>
<dbReference type="Proteomes" id="UP000223913">
    <property type="component" value="Unassembled WGS sequence"/>
</dbReference>
<feature type="domain" description="Secretion system C-terminal sorting" evidence="2">
    <location>
        <begin position="621"/>
        <end position="696"/>
    </location>
</feature>
<dbReference type="Gene3D" id="3.20.20.80">
    <property type="entry name" value="Glycosidases"/>
    <property type="match status" value="1"/>
</dbReference>
<dbReference type="InterPro" id="IPR026444">
    <property type="entry name" value="Secre_tail"/>
</dbReference>
<protein>
    <submittedName>
        <fullName evidence="3">Xylosidase</fullName>
    </submittedName>
</protein>
<dbReference type="EMBL" id="PDUD01000018">
    <property type="protein sequence ID" value="PHN06302.1"/>
    <property type="molecule type" value="Genomic_DNA"/>
</dbReference>
<dbReference type="CDD" id="cd11576">
    <property type="entry name" value="GH99_GH71_like_2"/>
    <property type="match status" value="1"/>
</dbReference>
<evidence type="ECO:0000313" key="3">
    <source>
        <dbReference type="EMBL" id="PHN06302.1"/>
    </source>
</evidence>
<evidence type="ECO:0000256" key="1">
    <source>
        <dbReference type="SAM" id="SignalP"/>
    </source>
</evidence>
<feature type="chain" id="PRO_5012700199" evidence="1">
    <location>
        <begin position="23"/>
        <end position="698"/>
    </location>
</feature>
<name>A0A2D0NCS5_FLAN2</name>
<dbReference type="AlphaFoldDB" id="A0A2D0NCS5"/>
<comment type="caution">
    <text evidence="3">The sequence shown here is derived from an EMBL/GenBank/DDBJ whole genome shotgun (WGS) entry which is preliminary data.</text>
</comment>
<evidence type="ECO:0000259" key="2">
    <source>
        <dbReference type="Pfam" id="PF18962"/>
    </source>
</evidence>